<evidence type="ECO:0000256" key="2">
    <source>
        <dbReference type="SAM" id="SignalP"/>
    </source>
</evidence>
<keyword evidence="1" id="KW-0472">Membrane</keyword>
<proteinExistence type="predicted"/>
<accession>A0ABV5K1A8</accession>
<keyword evidence="1" id="KW-0812">Transmembrane</keyword>
<reference evidence="3 4" key="1">
    <citation type="submission" date="2024-09" db="EMBL/GenBank/DDBJ databases">
        <authorList>
            <person name="Sun Q."/>
            <person name="Mori K."/>
        </authorList>
    </citation>
    <scope>NUCLEOTIDE SEQUENCE [LARGE SCALE GENOMIC DNA]</scope>
    <source>
        <strain evidence="3 4">JCM 13034</strain>
    </source>
</reference>
<dbReference type="Proteomes" id="UP001589665">
    <property type="component" value="Unassembled WGS sequence"/>
</dbReference>
<evidence type="ECO:0000256" key="1">
    <source>
        <dbReference type="SAM" id="Phobius"/>
    </source>
</evidence>
<evidence type="ECO:0000313" key="3">
    <source>
        <dbReference type="EMBL" id="MFB9272455.1"/>
    </source>
</evidence>
<dbReference type="NCBIfam" id="NF046080">
    <property type="entry name" value="PID_CTERM"/>
    <property type="match status" value="1"/>
</dbReference>
<name>A0ABV5K1A8_9FLAO</name>
<feature type="signal peptide" evidence="2">
    <location>
        <begin position="1"/>
        <end position="23"/>
    </location>
</feature>
<comment type="caution">
    <text evidence="3">The sequence shown here is derived from an EMBL/GenBank/DDBJ whole genome shotgun (WGS) entry which is preliminary data.</text>
</comment>
<dbReference type="EMBL" id="JBHMDX010000008">
    <property type="protein sequence ID" value="MFB9272455.1"/>
    <property type="molecule type" value="Genomic_DNA"/>
</dbReference>
<sequence>MRNKIIKHILFVAFLLMFNNVLAQDPPIPDDQAPELPVDGGISFLLAVGALYGTYKLKRSK</sequence>
<keyword evidence="1" id="KW-1133">Transmembrane helix</keyword>
<dbReference type="RefSeq" id="WP_229714397.1">
    <property type="nucleotide sequence ID" value="NZ_BMNS01000002.1"/>
</dbReference>
<keyword evidence="2" id="KW-0732">Signal</keyword>
<organism evidence="3 4">
    <name type="scientific">Lutibacter litoralis</name>
    <dbReference type="NCBI Taxonomy" id="321268"/>
    <lineage>
        <taxon>Bacteria</taxon>
        <taxon>Pseudomonadati</taxon>
        <taxon>Bacteroidota</taxon>
        <taxon>Flavobacteriia</taxon>
        <taxon>Flavobacteriales</taxon>
        <taxon>Flavobacteriaceae</taxon>
        <taxon>Lutibacter</taxon>
    </lineage>
</organism>
<gene>
    <name evidence="3" type="ORF">ACFFT3_11200</name>
</gene>
<feature type="transmembrane region" description="Helical" evidence="1">
    <location>
        <begin position="39"/>
        <end position="55"/>
    </location>
</feature>
<dbReference type="InterPro" id="IPR058207">
    <property type="entry name" value="PID_CTERM"/>
</dbReference>
<protein>
    <submittedName>
        <fullName evidence="3">PID-CTERM protein-sorting domain-containing protein</fullName>
    </submittedName>
</protein>
<evidence type="ECO:0000313" key="4">
    <source>
        <dbReference type="Proteomes" id="UP001589665"/>
    </source>
</evidence>
<feature type="chain" id="PRO_5047223552" evidence="2">
    <location>
        <begin position="24"/>
        <end position="61"/>
    </location>
</feature>
<keyword evidence="4" id="KW-1185">Reference proteome</keyword>